<dbReference type="Pfam" id="PF00120">
    <property type="entry name" value="Gln-synt_C"/>
    <property type="match status" value="1"/>
</dbReference>
<dbReference type="Gene3D" id="3.10.20.70">
    <property type="entry name" value="Glutamine synthetase, N-terminal domain"/>
    <property type="match status" value="1"/>
</dbReference>
<evidence type="ECO:0000256" key="5">
    <source>
        <dbReference type="ARBA" id="ARBA00022490"/>
    </source>
</evidence>
<comment type="similarity">
    <text evidence="2 12 13">Belongs to the glutamine synthetase family.</text>
</comment>
<dbReference type="InterPro" id="IPR008146">
    <property type="entry name" value="Gln_synth_cat_dom"/>
</dbReference>
<keyword evidence="6 16" id="KW-0436">Ligase</keyword>
<evidence type="ECO:0000256" key="13">
    <source>
        <dbReference type="RuleBase" id="RU000384"/>
    </source>
</evidence>
<evidence type="ECO:0000259" key="14">
    <source>
        <dbReference type="PROSITE" id="PS51986"/>
    </source>
</evidence>
<dbReference type="InterPro" id="IPR004809">
    <property type="entry name" value="Gln_synth_I"/>
</dbReference>
<evidence type="ECO:0000256" key="11">
    <source>
        <dbReference type="ARBA" id="ARBA00030668"/>
    </source>
</evidence>
<feature type="domain" description="GS beta-grasp" evidence="14">
    <location>
        <begin position="13"/>
        <end position="97"/>
    </location>
</feature>
<dbReference type="PANTHER" id="PTHR43785:SF12">
    <property type="entry name" value="TYPE-1 GLUTAMINE SYNTHETASE 2"/>
    <property type="match status" value="1"/>
</dbReference>
<sequence length="440" mass="49349">MDRNEVIQAVVENQVEFIELQFTDIFGIMKSVSIPSEELGKALSGEIMFDGSAIDGFVRIEESDMYLRPDLDTFLILPWAEYPKEARLICDIVDSEGKDFSGCPRNTLKRVIRDSAEKGYTLQVGPECEFFMFHTTDTGEPSRITHDKASYFDMAPQDLGGNARKDIVRTLKDMGFSVEASHHENAPGQHEIDFRYSNALNAADSIMTFKMVVRLIAKRHGLHATFMPKPSFGVSGSGMHLNLSLSSEDGSNLFYDGSDTLKMSKLAYSFMAGLLIHAREYTAVTNPTVNSYKRLVSGYEAPALISWSSRNRSPLIRVPSIIRDSTRIELRSPDSSANPYTAIAAVLAAGMDGVLKNLDPGAPLNSNLYDLSQKEIDEKGIERLPYNLYEAVSCLNESSLMRDTLGEHIFEKLTEACMKEWDNYSSQITAWEIERYLQRF</sequence>
<name>A0ABS4G4B5_9CLOT</name>
<dbReference type="EC" id="6.3.1.2" evidence="3"/>
<keyword evidence="5" id="KW-0963">Cytoplasm</keyword>
<dbReference type="NCBIfam" id="TIGR00653">
    <property type="entry name" value="GlnA"/>
    <property type="match status" value="1"/>
</dbReference>
<dbReference type="InterPro" id="IPR036651">
    <property type="entry name" value="Gln_synt_N_sf"/>
</dbReference>
<dbReference type="PROSITE" id="PS51987">
    <property type="entry name" value="GS_CATALYTIC"/>
    <property type="match status" value="1"/>
</dbReference>
<dbReference type="SUPFAM" id="SSF55931">
    <property type="entry name" value="Glutamine synthetase/guanido kinase"/>
    <property type="match status" value="1"/>
</dbReference>
<dbReference type="Proteomes" id="UP001519271">
    <property type="component" value="Unassembled WGS sequence"/>
</dbReference>
<dbReference type="PANTHER" id="PTHR43785">
    <property type="entry name" value="GAMMA-GLUTAMYLPUTRESCINE SYNTHETASE"/>
    <property type="match status" value="1"/>
</dbReference>
<dbReference type="SUPFAM" id="SSF54368">
    <property type="entry name" value="Glutamine synthetase, N-terminal domain"/>
    <property type="match status" value="1"/>
</dbReference>
<comment type="caution">
    <text evidence="16">The sequence shown here is derived from an EMBL/GenBank/DDBJ whole genome shotgun (WGS) entry which is preliminary data.</text>
</comment>
<dbReference type="InterPro" id="IPR014746">
    <property type="entry name" value="Gln_synth/guanido_kin_cat_dom"/>
</dbReference>
<dbReference type="Gene3D" id="3.30.590.10">
    <property type="entry name" value="Glutamine synthetase/guanido kinase, catalytic domain"/>
    <property type="match status" value="1"/>
</dbReference>
<evidence type="ECO:0000256" key="7">
    <source>
        <dbReference type="ARBA" id="ARBA00022723"/>
    </source>
</evidence>
<dbReference type="EMBL" id="JAGGKC010000014">
    <property type="protein sequence ID" value="MBP1919381.1"/>
    <property type="molecule type" value="Genomic_DNA"/>
</dbReference>
<dbReference type="GO" id="GO:0004356">
    <property type="term" value="F:glutamine synthetase activity"/>
    <property type="evidence" value="ECO:0007669"/>
    <property type="project" value="UniProtKB-EC"/>
</dbReference>
<evidence type="ECO:0000256" key="12">
    <source>
        <dbReference type="PROSITE-ProRule" id="PRU01330"/>
    </source>
</evidence>
<comment type="subcellular location">
    <subcellularLocation>
        <location evidence="1">Cytoplasm</location>
    </subcellularLocation>
</comment>
<accession>A0ABS4G4B5</accession>
<keyword evidence="8" id="KW-0547">Nucleotide-binding</keyword>
<evidence type="ECO:0000256" key="6">
    <source>
        <dbReference type="ARBA" id="ARBA00022598"/>
    </source>
</evidence>
<keyword evidence="7" id="KW-0479">Metal-binding</keyword>
<feature type="domain" description="GS catalytic" evidence="15">
    <location>
        <begin position="104"/>
        <end position="440"/>
    </location>
</feature>
<evidence type="ECO:0000313" key="17">
    <source>
        <dbReference type="Proteomes" id="UP001519271"/>
    </source>
</evidence>
<dbReference type="RefSeq" id="WP_209459581.1">
    <property type="nucleotide sequence ID" value="NZ_JAGGKC010000014.1"/>
</dbReference>
<evidence type="ECO:0000256" key="2">
    <source>
        <dbReference type="ARBA" id="ARBA00009897"/>
    </source>
</evidence>
<evidence type="ECO:0000313" key="16">
    <source>
        <dbReference type="EMBL" id="MBP1919381.1"/>
    </source>
</evidence>
<keyword evidence="9" id="KW-0067">ATP-binding</keyword>
<evidence type="ECO:0000256" key="3">
    <source>
        <dbReference type="ARBA" id="ARBA00012937"/>
    </source>
</evidence>
<protein>
    <recommendedName>
        <fullName evidence="4">Glutamine synthetase</fullName>
        <ecNumber evidence="3">6.3.1.2</ecNumber>
    </recommendedName>
    <alternativeName>
        <fullName evidence="11">Glutamate--ammonia ligase</fullName>
    </alternativeName>
    <alternativeName>
        <fullName evidence="10">Glutamine synthetase I alpha</fullName>
    </alternativeName>
</protein>
<evidence type="ECO:0000256" key="1">
    <source>
        <dbReference type="ARBA" id="ARBA00004496"/>
    </source>
</evidence>
<organism evidence="16 17">
    <name type="scientific">Youngiibacter multivorans</name>
    <dbReference type="NCBI Taxonomy" id="937251"/>
    <lineage>
        <taxon>Bacteria</taxon>
        <taxon>Bacillati</taxon>
        <taxon>Bacillota</taxon>
        <taxon>Clostridia</taxon>
        <taxon>Eubacteriales</taxon>
        <taxon>Clostridiaceae</taxon>
        <taxon>Youngiibacter</taxon>
    </lineage>
</organism>
<keyword evidence="17" id="KW-1185">Reference proteome</keyword>
<evidence type="ECO:0000256" key="9">
    <source>
        <dbReference type="ARBA" id="ARBA00022840"/>
    </source>
</evidence>
<evidence type="ECO:0000259" key="15">
    <source>
        <dbReference type="PROSITE" id="PS51987"/>
    </source>
</evidence>
<proteinExistence type="inferred from homology"/>
<evidence type="ECO:0000256" key="8">
    <source>
        <dbReference type="ARBA" id="ARBA00022741"/>
    </source>
</evidence>
<dbReference type="InterPro" id="IPR008147">
    <property type="entry name" value="Gln_synt_N"/>
</dbReference>
<dbReference type="Pfam" id="PF03951">
    <property type="entry name" value="Gln-synt_N"/>
    <property type="match status" value="1"/>
</dbReference>
<dbReference type="SMART" id="SM01230">
    <property type="entry name" value="Gln-synt_C"/>
    <property type="match status" value="1"/>
</dbReference>
<gene>
    <name evidence="16" type="ORF">J2Z34_001870</name>
</gene>
<reference evidence="16 17" key="1">
    <citation type="submission" date="2021-03" db="EMBL/GenBank/DDBJ databases">
        <title>Genomic Encyclopedia of Type Strains, Phase IV (KMG-IV): sequencing the most valuable type-strain genomes for metagenomic binning, comparative biology and taxonomic classification.</title>
        <authorList>
            <person name="Goeker M."/>
        </authorList>
    </citation>
    <scope>NUCLEOTIDE SEQUENCE [LARGE SCALE GENOMIC DNA]</scope>
    <source>
        <strain evidence="16 17">DSM 6139</strain>
    </source>
</reference>
<dbReference type="PROSITE" id="PS51986">
    <property type="entry name" value="GS_BETA_GRASP"/>
    <property type="match status" value="1"/>
</dbReference>
<evidence type="ECO:0000256" key="4">
    <source>
        <dbReference type="ARBA" id="ARBA00021364"/>
    </source>
</evidence>
<evidence type="ECO:0000256" key="10">
    <source>
        <dbReference type="ARBA" id="ARBA00030136"/>
    </source>
</evidence>